<protein>
    <submittedName>
        <fullName evidence="3">Uncharacterized protein</fullName>
    </submittedName>
</protein>
<dbReference type="OrthoDB" id="73465at2759"/>
<dbReference type="STRING" id="765915.A0A1Y2HWI2"/>
<gene>
    <name evidence="3" type="ORF">BCR44DRAFT_1428133</name>
</gene>
<feature type="region of interest" description="Disordered" evidence="1">
    <location>
        <begin position="510"/>
        <end position="539"/>
    </location>
</feature>
<keyword evidence="4" id="KW-1185">Reference proteome</keyword>
<evidence type="ECO:0000256" key="2">
    <source>
        <dbReference type="SAM" id="SignalP"/>
    </source>
</evidence>
<feature type="signal peptide" evidence="2">
    <location>
        <begin position="1"/>
        <end position="21"/>
    </location>
</feature>
<comment type="caution">
    <text evidence="3">The sequence shown here is derived from an EMBL/GenBank/DDBJ whole genome shotgun (WGS) entry which is preliminary data.</text>
</comment>
<reference evidence="3 4" key="1">
    <citation type="submission" date="2016-07" db="EMBL/GenBank/DDBJ databases">
        <title>Pervasive Adenine N6-methylation of Active Genes in Fungi.</title>
        <authorList>
            <consortium name="DOE Joint Genome Institute"/>
            <person name="Mondo S.J."/>
            <person name="Dannebaum R.O."/>
            <person name="Kuo R.C."/>
            <person name="Labutti K."/>
            <person name="Haridas S."/>
            <person name="Kuo A."/>
            <person name="Salamov A."/>
            <person name="Ahrendt S.R."/>
            <person name="Lipzen A."/>
            <person name="Sullivan W."/>
            <person name="Andreopoulos W.B."/>
            <person name="Clum A."/>
            <person name="Lindquist E."/>
            <person name="Daum C."/>
            <person name="Ramamoorthy G.K."/>
            <person name="Gryganskyi A."/>
            <person name="Culley D."/>
            <person name="Magnuson J.K."/>
            <person name="James T.Y."/>
            <person name="O'Malley M.A."/>
            <person name="Stajich J.E."/>
            <person name="Spatafora J.W."/>
            <person name="Visel A."/>
            <person name="Grigoriev I.V."/>
        </authorList>
    </citation>
    <scope>NUCLEOTIDE SEQUENCE [LARGE SCALE GENOMIC DNA]</scope>
    <source>
        <strain evidence="3 4">PL171</strain>
    </source>
</reference>
<sequence>MRPISTLSLYILLALLCISQQQHDAVSATPASGFAHSFVRAQVDATNQTKLTTFNVGQFVIDFACESAKPGFCDQASGAIRRACRRIQTQLKFKRPIKAVVAMFRPCGASQPDPKCPHSRFVGVASPTHFYPVKHKDDGLVYEYPTVLLRQTDIVPDDASVAWPQYDIMAAFNEFVDYWFQGEQWSPMGDMIDLEYVATHELLHGLGWGVSGAANNPPNNSTSLILPAHETSPRGTVPEPIKLPLDLDESKSDARFYSFIRPTIFDRFHVMSTAGWPNATRSAVPISEFISKIQTAATRLIASGAIKPMSAADAQAASARLDQTPEHKAIAANTTQVAFNPKDVYSAMESDPEARSIMAAMYKTVTTADSVRFDAGSWAPAGAQVHSLLGLPPSSTRLLMETSHDPFAKGSTLGHIQYPAELQRALKSGSGAPRISSMQIFGSEFLMISSVLPSTLESLSMQLGVRSGIGPKTVAALVATGYTPASSKEWVSRKDVAELVRAEVPLGSPLGAPLTLPDNGDPASPGSRRPEQRPSSNDARRVVSGWVAVLGVLGSMALVV</sequence>
<dbReference type="EMBL" id="MCFL01000007">
    <property type="protein sequence ID" value="ORZ38956.1"/>
    <property type="molecule type" value="Genomic_DNA"/>
</dbReference>
<accession>A0A1Y2HWI2</accession>
<evidence type="ECO:0000313" key="4">
    <source>
        <dbReference type="Proteomes" id="UP000193411"/>
    </source>
</evidence>
<organism evidence="3 4">
    <name type="scientific">Catenaria anguillulae PL171</name>
    <dbReference type="NCBI Taxonomy" id="765915"/>
    <lineage>
        <taxon>Eukaryota</taxon>
        <taxon>Fungi</taxon>
        <taxon>Fungi incertae sedis</taxon>
        <taxon>Blastocladiomycota</taxon>
        <taxon>Blastocladiomycetes</taxon>
        <taxon>Blastocladiales</taxon>
        <taxon>Catenariaceae</taxon>
        <taxon>Catenaria</taxon>
    </lineage>
</organism>
<dbReference type="Proteomes" id="UP000193411">
    <property type="component" value="Unassembled WGS sequence"/>
</dbReference>
<proteinExistence type="predicted"/>
<evidence type="ECO:0000313" key="3">
    <source>
        <dbReference type="EMBL" id="ORZ38956.1"/>
    </source>
</evidence>
<evidence type="ECO:0000256" key="1">
    <source>
        <dbReference type="SAM" id="MobiDB-lite"/>
    </source>
</evidence>
<keyword evidence="2" id="KW-0732">Signal</keyword>
<feature type="chain" id="PRO_5012824648" evidence="2">
    <location>
        <begin position="22"/>
        <end position="560"/>
    </location>
</feature>
<dbReference type="AlphaFoldDB" id="A0A1Y2HWI2"/>
<name>A0A1Y2HWI2_9FUNG</name>